<keyword evidence="3 8" id="KW-0819">tRNA processing</keyword>
<evidence type="ECO:0000256" key="8">
    <source>
        <dbReference type="HAMAP-Rule" id="MF_00972"/>
    </source>
</evidence>
<keyword evidence="4 8" id="KW-0479">Metal-binding</keyword>
<comment type="similarity">
    <text evidence="1">Belongs to the cytidine and deoxycytidylate deaminase family. ADAT2 subfamily.</text>
</comment>
<keyword evidence="11" id="KW-1185">Reference proteome</keyword>
<dbReference type="EMBL" id="JANUGU010000001">
    <property type="protein sequence ID" value="MCS0657472.1"/>
    <property type="molecule type" value="Genomic_DNA"/>
</dbReference>
<dbReference type="InterPro" id="IPR028883">
    <property type="entry name" value="tRNA_aden_deaminase"/>
</dbReference>
<dbReference type="PANTHER" id="PTHR11079">
    <property type="entry name" value="CYTOSINE DEAMINASE FAMILY MEMBER"/>
    <property type="match status" value="1"/>
</dbReference>
<dbReference type="InterPro" id="IPR002125">
    <property type="entry name" value="CMP_dCMP_dom"/>
</dbReference>
<keyword evidence="5 8" id="KW-0378">Hydrolase</keyword>
<dbReference type="SUPFAM" id="SSF53927">
    <property type="entry name" value="Cytidine deaminase-like"/>
    <property type="match status" value="1"/>
</dbReference>
<dbReference type="RefSeq" id="WP_258810614.1">
    <property type="nucleotide sequence ID" value="NZ_JANUGU010000001.1"/>
</dbReference>
<comment type="catalytic activity">
    <reaction evidence="7 8">
        <text>adenosine(34) in tRNA + H2O + H(+) = inosine(34) in tRNA + NH4(+)</text>
        <dbReference type="Rhea" id="RHEA:43168"/>
        <dbReference type="Rhea" id="RHEA-COMP:10373"/>
        <dbReference type="Rhea" id="RHEA-COMP:10374"/>
        <dbReference type="ChEBI" id="CHEBI:15377"/>
        <dbReference type="ChEBI" id="CHEBI:15378"/>
        <dbReference type="ChEBI" id="CHEBI:28938"/>
        <dbReference type="ChEBI" id="CHEBI:74411"/>
        <dbReference type="ChEBI" id="CHEBI:82852"/>
        <dbReference type="EC" id="3.5.4.33"/>
    </reaction>
</comment>
<dbReference type="Proteomes" id="UP001204621">
    <property type="component" value="Unassembled WGS sequence"/>
</dbReference>
<feature type="active site" description="Proton donor" evidence="8">
    <location>
        <position position="54"/>
    </location>
</feature>
<comment type="subunit">
    <text evidence="2 8">Homodimer.</text>
</comment>
<evidence type="ECO:0000313" key="10">
    <source>
        <dbReference type="EMBL" id="MCS0657472.1"/>
    </source>
</evidence>
<dbReference type="NCBIfam" id="NF008113">
    <property type="entry name" value="PRK10860.1"/>
    <property type="match status" value="1"/>
</dbReference>
<feature type="domain" description="CMP/dCMP-type deaminase" evidence="9">
    <location>
        <begin position="1"/>
        <end position="122"/>
    </location>
</feature>
<protein>
    <recommendedName>
        <fullName evidence="8">tRNA-specific adenosine deaminase</fullName>
        <ecNumber evidence="8">3.5.4.33</ecNumber>
    </recommendedName>
</protein>
<dbReference type="HAMAP" id="MF_00972">
    <property type="entry name" value="tRNA_aden_deaminase"/>
    <property type="match status" value="1"/>
</dbReference>
<evidence type="ECO:0000256" key="6">
    <source>
        <dbReference type="ARBA" id="ARBA00022833"/>
    </source>
</evidence>
<dbReference type="PANTHER" id="PTHR11079:SF202">
    <property type="entry name" value="TRNA-SPECIFIC ADENOSINE DEAMINASE"/>
    <property type="match status" value="1"/>
</dbReference>
<dbReference type="EC" id="3.5.4.33" evidence="8"/>
<dbReference type="PROSITE" id="PS00903">
    <property type="entry name" value="CYT_DCMP_DEAMINASES_1"/>
    <property type="match status" value="1"/>
</dbReference>
<dbReference type="InterPro" id="IPR016192">
    <property type="entry name" value="APOBEC/CMP_deaminase_Zn-bd"/>
</dbReference>
<feature type="binding site" evidence="8">
    <location>
        <position position="82"/>
    </location>
    <ligand>
        <name>Zn(2+)</name>
        <dbReference type="ChEBI" id="CHEBI:29105"/>
        <note>catalytic</note>
    </ligand>
</feature>
<organism evidence="10 11">
    <name type="scientific">Massilia terrae</name>
    <dbReference type="NCBI Taxonomy" id="1811224"/>
    <lineage>
        <taxon>Bacteria</taxon>
        <taxon>Pseudomonadati</taxon>
        <taxon>Pseudomonadota</taxon>
        <taxon>Betaproteobacteria</taxon>
        <taxon>Burkholderiales</taxon>
        <taxon>Oxalobacteraceae</taxon>
        <taxon>Telluria group</taxon>
        <taxon>Massilia</taxon>
    </lineage>
</organism>
<feature type="binding site" evidence="8">
    <location>
        <position position="85"/>
    </location>
    <ligand>
        <name>Zn(2+)</name>
        <dbReference type="ChEBI" id="CHEBI:29105"/>
        <note>catalytic</note>
    </ligand>
</feature>
<dbReference type="PROSITE" id="PS51747">
    <property type="entry name" value="CYT_DCMP_DEAMINASES_2"/>
    <property type="match status" value="1"/>
</dbReference>
<evidence type="ECO:0000256" key="2">
    <source>
        <dbReference type="ARBA" id="ARBA00011738"/>
    </source>
</evidence>
<keyword evidence="6 8" id="KW-0862">Zinc</keyword>
<evidence type="ECO:0000256" key="1">
    <source>
        <dbReference type="ARBA" id="ARBA00010669"/>
    </source>
</evidence>
<dbReference type="Pfam" id="PF00383">
    <property type="entry name" value="dCMP_cyt_deam_1"/>
    <property type="match status" value="1"/>
</dbReference>
<dbReference type="CDD" id="cd01285">
    <property type="entry name" value="nucleoside_deaminase"/>
    <property type="match status" value="1"/>
</dbReference>
<dbReference type="Gene3D" id="3.40.140.10">
    <property type="entry name" value="Cytidine Deaminase, domain 2"/>
    <property type="match status" value="1"/>
</dbReference>
<evidence type="ECO:0000256" key="7">
    <source>
        <dbReference type="ARBA" id="ARBA00048045"/>
    </source>
</evidence>
<sequence>MRDEAFMALALDQARLAWAAGEVPVGAVVVRDGEVIAAGFNQPIGSHDPTAHAEIVALRAAAEKLGNYRLPGCELYVTLEPCAMCSGAMMHARLARVVYAAQDPKTGVCGSVLDLFQHGQLNHHTEVVGGVLADEASAMLKDFFSERRAAARRPAEG</sequence>
<evidence type="ECO:0000313" key="11">
    <source>
        <dbReference type="Proteomes" id="UP001204621"/>
    </source>
</evidence>
<comment type="function">
    <text evidence="8">Catalyzes the deamination of adenosine to inosine at the wobble position 34 of tRNA(Arg2).</text>
</comment>
<dbReference type="GO" id="GO:0052717">
    <property type="term" value="F:tRNA-specific adenosine-34 deaminase activity"/>
    <property type="evidence" value="ECO:0007669"/>
    <property type="project" value="UniProtKB-EC"/>
</dbReference>
<evidence type="ECO:0000256" key="3">
    <source>
        <dbReference type="ARBA" id="ARBA00022694"/>
    </source>
</evidence>
<evidence type="ECO:0000256" key="4">
    <source>
        <dbReference type="ARBA" id="ARBA00022723"/>
    </source>
</evidence>
<evidence type="ECO:0000256" key="5">
    <source>
        <dbReference type="ARBA" id="ARBA00022801"/>
    </source>
</evidence>
<reference evidence="10 11" key="1">
    <citation type="submission" date="2022-08" db="EMBL/GenBank/DDBJ databases">
        <title>Reclassification of Massilia species as members of the genera Telluria, Duganella, Pseudoduganella, Mokoshia gen. nov. and Zemynaea gen. nov. using orthogonal and non-orthogonal genome-based approaches.</title>
        <authorList>
            <person name="Bowman J.P."/>
        </authorList>
    </citation>
    <scope>NUCLEOTIDE SEQUENCE [LARGE SCALE GENOMIC DNA]</scope>
    <source>
        <strain evidence="10 11">JCM 31606</strain>
    </source>
</reference>
<comment type="cofactor">
    <cofactor evidence="8">
        <name>Zn(2+)</name>
        <dbReference type="ChEBI" id="CHEBI:29105"/>
    </cofactor>
    <text evidence="8">Binds 1 zinc ion per subunit.</text>
</comment>
<evidence type="ECO:0000259" key="9">
    <source>
        <dbReference type="PROSITE" id="PS51747"/>
    </source>
</evidence>
<name>A0ABT2CU22_9BURK</name>
<gene>
    <name evidence="8 10" type="primary">tadA</name>
    <name evidence="10" type="ORF">NX778_05265</name>
</gene>
<proteinExistence type="inferred from homology"/>
<comment type="caution">
    <text evidence="10">The sequence shown here is derived from an EMBL/GenBank/DDBJ whole genome shotgun (WGS) entry which is preliminary data.</text>
</comment>
<accession>A0ABT2CU22</accession>
<dbReference type="InterPro" id="IPR016193">
    <property type="entry name" value="Cytidine_deaminase-like"/>
</dbReference>
<feature type="binding site" evidence="8">
    <location>
        <position position="52"/>
    </location>
    <ligand>
        <name>Zn(2+)</name>
        <dbReference type="ChEBI" id="CHEBI:29105"/>
        <note>catalytic</note>
    </ligand>
</feature>